<dbReference type="EMBL" id="CP108140">
    <property type="protein sequence ID" value="WTP90965.1"/>
    <property type="molecule type" value="Genomic_DNA"/>
</dbReference>
<dbReference type="Pfam" id="PF17196">
    <property type="entry name" value="DUF5133"/>
    <property type="match status" value="1"/>
</dbReference>
<gene>
    <name evidence="2" type="ORF">OG477_38965</name>
</gene>
<evidence type="ECO:0000256" key="1">
    <source>
        <dbReference type="SAM" id="MobiDB-lite"/>
    </source>
</evidence>
<accession>A0AAU1I7D3</accession>
<proteinExistence type="predicted"/>
<name>A0AAU1I7D3_9ACTN</name>
<feature type="region of interest" description="Disordered" evidence="1">
    <location>
        <begin position="76"/>
        <end position="108"/>
    </location>
</feature>
<sequence length="108" mass="12139">MLLPAKAEVARQLRRYRAWERAMLAAPADLTVRATFEDTGYTLCVLMGKRCAREAADAAERYLRITPAAYLSELDERPRTASVSARRGPPGTRRWSFQREGRRPSGAA</sequence>
<dbReference type="InterPro" id="IPR033457">
    <property type="entry name" value="DUF5133"/>
</dbReference>
<feature type="compositionally biased region" description="Basic and acidic residues" evidence="1">
    <location>
        <begin position="97"/>
        <end position="108"/>
    </location>
</feature>
<reference evidence="2" key="1">
    <citation type="submission" date="2022-10" db="EMBL/GenBank/DDBJ databases">
        <title>The complete genomes of actinobacterial strains from the NBC collection.</title>
        <authorList>
            <person name="Joergensen T.S."/>
            <person name="Alvarez Arevalo M."/>
            <person name="Sterndorff E.B."/>
            <person name="Faurdal D."/>
            <person name="Vuksanovic O."/>
            <person name="Mourched A.-S."/>
            <person name="Charusanti P."/>
            <person name="Shaw S."/>
            <person name="Blin K."/>
            <person name="Weber T."/>
        </authorList>
    </citation>
    <scope>NUCLEOTIDE SEQUENCE</scope>
    <source>
        <strain evidence="2">NBC 00180</strain>
    </source>
</reference>
<organism evidence="2">
    <name type="scientific">Streptomyces sp. NBC_00180</name>
    <dbReference type="NCBI Taxonomy" id="2903632"/>
    <lineage>
        <taxon>Bacteria</taxon>
        <taxon>Bacillati</taxon>
        <taxon>Actinomycetota</taxon>
        <taxon>Actinomycetes</taxon>
        <taxon>Kitasatosporales</taxon>
        <taxon>Streptomycetaceae</taxon>
        <taxon>Streptomyces</taxon>
    </lineage>
</organism>
<evidence type="ECO:0000313" key="2">
    <source>
        <dbReference type="EMBL" id="WTP90965.1"/>
    </source>
</evidence>
<protein>
    <submittedName>
        <fullName evidence="2">DUF5133 domain-containing protein</fullName>
    </submittedName>
</protein>
<dbReference type="AlphaFoldDB" id="A0AAU1I7D3"/>